<dbReference type="KEGG" id="rmr:Rmar_2000"/>
<dbReference type="STRING" id="518766.Rmar_2000"/>
<evidence type="ECO:0000313" key="4">
    <source>
        <dbReference type="EMBL" id="ACY48881.1"/>
    </source>
</evidence>
<gene>
    <name evidence="4" type="ordered locus">Rmar_2000</name>
</gene>
<evidence type="ECO:0000259" key="3">
    <source>
        <dbReference type="Pfam" id="PF00881"/>
    </source>
</evidence>
<dbReference type="SUPFAM" id="SSF55469">
    <property type="entry name" value="FMN-dependent nitroreductase-like"/>
    <property type="match status" value="1"/>
</dbReference>
<feature type="domain" description="Nitroreductase" evidence="3">
    <location>
        <begin position="21"/>
        <end position="165"/>
    </location>
</feature>
<dbReference type="OrthoDB" id="9809288at2"/>
<evidence type="ECO:0000256" key="1">
    <source>
        <dbReference type="ARBA" id="ARBA00007118"/>
    </source>
</evidence>
<proteinExistence type="inferred from homology"/>
<organism evidence="4 5">
    <name type="scientific">Rhodothermus marinus (strain ATCC 43812 / DSM 4252 / R-10)</name>
    <name type="common">Rhodothermus obamensis</name>
    <dbReference type="NCBI Taxonomy" id="518766"/>
    <lineage>
        <taxon>Bacteria</taxon>
        <taxon>Pseudomonadati</taxon>
        <taxon>Rhodothermota</taxon>
        <taxon>Rhodothermia</taxon>
        <taxon>Rhodothermales</taxon>
        <taxon>Rhodothermaceae</taxon>
        <taxon>Rhodothermus</taxon>
    </lineage>
</organism>
<dbReference type="Pfam" id="PF00881">
    <property type="entry name" value="Nitroreductase"/>
    <property type="match status" value="1"/>
</dbReference>
<accession>D0MKG9</accession>
<name>D0MKG9_RHOM4</name>
<dbReference type="EMBL" id="CP001807">
    <property type="protein sequence ID" value="ACY48881.1"/>
    <property type="molecule type" value="Genomic_DNA"/>
</dbReference>
<dbReference type="Proteomes" id="UP000002221">
    <property type="component" value="Chromosome"/>
</dbReference>
<dbReference type="RefSeq" id="WP_012844492.1">
    <property type="nucleotide sequence ID" value="NC_013501.1"/>
</dbReference>
<keyword evidence="2" id="KW-0560">Oxidoreductase</keyword>
<dbReference type="InterPro" id="IPR029479">
    <property type="entry name" value="Nitroreductase"/>
</dbReference>
<dbReference type="InterPro" id="IPR000415">
    <property type="entry name" value="Nitroreductase-like"/>
</dbReference>
<dbReference type="GO" id="GO:0016491">
    <property type="term" value="F:oxidoreductase activity"/>
    <property type="evidence" value="ECO:0007669"/>
    <property type="project" value="UniProtKB-KW"/>
</dbReference>
<keyword evidence="5" id="KW-1185">Reference proteome</keyword>
<dbReference type="PANTHER" id="PTHR43673:SF10">
    <property type="entry name" value="NADH DEHYDROGENASE_NAD(P)H NITROREDUCTASE XCC3605-RELATED"/>
    <property type="match status" value="1"/>
</dbReference>
<dbReference type="PANTHER" id="PTHR43673">
    <property type="entry name" value="NAD(P)H NITROREDUCTASE YDGI-RELATED"/>
    <property type="match status" value="1"/>
</dbReference>
<dbReference type="eggNOG" id="COG0778">
    <property type="taxonomic scope" value="Bacteria"/>
</dbReference>
<protein>
    <submittedName>
        <fullName evidence="4">Nitroreductase</fullName>
    </submittedName>
</protein>
<dbReference type="Gene3D" id="3.40.109.10">
    <property type="entry name" value="NADH Oxidase"/>
    <property type="match status" value="1"/>
</dbReference>
<evidence type="ECO:0000256" key="2">
    <source>
        <dbReference type="ARBA" id="ARBA00023002"/>
    </source>
</evidence>
<dbReference type="HOGENOM" id="CLU_070764_6_0_10"/>
<comment type="similarity">
    <text evidence="1">Belongs to the nitroreductase family.</text>
</comment>
<dbReference type="CDD" id="cd02138">
    <property type="entry name" value="TdsD-like"/>
    <property type="match status" value="1"/>
</dbReference>
<evidence type="ECO:0000313" key="5">
    <source>
        <dbReference type="Proteomes" id="UP000002221"/>
    </source>
</evidence>
<sequence length="213" mass="24161">MEMEVIEIKTAGVEPDVHELIRRRWSPRAFADRPAAPDVLRRVLAAARWAPSAYNEQPWRFIVARREDPEAFDRLLACLNEGNRRWAQRAPVLMLVLARRTFSHSGAPNPHAWYDTGQAVAYLTLQATALGLYVHQMAGILPDEARRRCAVPEDYDVVIALALGYLGDPAQLPEDLQARERSPRTRRPLTELAFEGRWGTPARFLMQEDGHAS</sequence>
<dbReference type="AlphaFoldDB" id="D0MKG9"/>
<reference evidence="4 5" key="1">
    <citation type="journal article" date="2009" name="Stand. Genomic Sci.">
        <title>Complete genome sequence of Rhodothermus marinus type strain (R-10).</title>
        <authorList>
            <person name="Nolan M."/>
            <person name="Tindall B.J."/>
            <person name="Pomrenke H."/>
            <person name="Lapidus A."/>
            <person name="Copeland A."/>
            <person name="Glavina Del Rio T."/>
            <person name="Lucas S."/>
            <person name="Chen F."/>
            <person name="Tice H."/>
            <person name="Cheng J.F."/>
            <person name="Saunders E."/>
            <person name="Han C."/>
            <person name="Bruce D."/>
            <person name="Goodwin L."/>
            <person name="Chain P."/>
            <person name="Pitluck S."/>
            <person name="Ovchinikova G."/>
            <person name="Pati A."/>
            <person name="Ivanova N."/>
            <person name="Mavromatis K."/>
            <person name="Chen A."/>
            <person name="Palaniappan K."/>
            <person name="Land M."/>
            <person name="Hauser L."/>
            <person name="Chang Y.J."/>
            <person name="Jeffries C.D."/>
            <person name="Brettin T."/>
            <person name="Goker M."/>
            <person name="Bristow J."/>
            <person name="Eisen J.A."/>
            <person name="Markowitz V."/>
            <person name="Hugenholtz P."/>
            <person name="Kyrpides N.C."/>
            <person name="Klenk H.P."/>
            <person name="Detter J.C."/>
        </authorList>
    </citation>
    <scope>NUCLEOTIDE SEQUENCE [LARGE SCALE GENOMIC DNA]</scope>
    <source>
        <strain evidence="5">ATCC 43812 / DSM 4252 / R-10</strain>
    </source>
</reference>